<dbReference type="Gene3D" id="3.30.230.10">
    <property type="match status" value="1"/>
</dbReference>
<dbReference type="InterPro" id="IPR027417">
    <property type="entry name" value="P-loop_NTPase"/>
</dbReference>
<gene>
    <name evidence="3" type="ORF">M3P05_15260</name>
</gene>
<protein>
    <submittedName>
        <fullName evidence="3">YifB family Mg chelatase-like AAA ATPase</fullName>
    </submittedName>
</protein>
<name>A0ABT0PIS7_9GAMM</name>
<dbReference type="RefSeq" id="WP_249700785.1">
    <property type="nucleotide sequence ID" value="NZ_JAMFLX010000022.1"/>
</dbReference>
<proteinExistence type="inferred from homology"/>
<dbReference type="SUPFAM" id="SSF54211">
    <property type="entry name" value="Ribosomal protein S5 domain 2-like"/>
    <property type="match status" value="1"/>
</dbReference>
<evidence type="ECO:0000256" key="1">
    <source>
        <dbReference type="ARBA" id="ARBA00006354"/>
    </source>
</evidence>
<comment type="similarity">
    <text evidence="1">Belongs to the Mg-chelatase subunits D/I family. ComM subfamily.</text>
</comment>
<dbReference type="InterPro" id="IPR025158">
    <property type="entry name" value="Mg_chelat-rel_C"/>
</dbReference>
<keyword evidence="4" id="KW-1185">Reference proteome</keyword>
<dbReference type="InterPro" id="IPR003593">
    <property type="entry name" value="AAA+_ATPase"/>
</dbReference>
<comment type="caution">
    <text evidence="3">The sequence shown here is derived from an EMBL/GenBank/DDBJ whole genome shotgun (WGS) entry which is preliminary data.</text>
</comment>
<feature type="domain" description="AAA+ ATPase" evidence="2">
    <location>
        <begin position="211"/>
        <end position="391"/>
    </location>
</feature>
<organism evidence="3 4">
    <name type="scientific">Parendozoicomonas callyspongiae</name>
    <dbReference type="NCBI Taxonomy" id="2942213"/>
    <lineage>
        <taxon>Bacteria</taxon>
        <taxon>Pseudomonadati</taxon>
        <taxon>Pseudomonadota</taxon>
        <taxon>Gammaproteobacteria</taxon>
        <taxon>Oceanospirillales</taxon>
        <taxon>Endozoicomonadaceae</taxon>
        <taxon>Parendozoicomonas</taxon>
    </lineage>
</organism>
<dbReference type="Gene3D" id="3.40.50.300">
    <property type="entry name" value="P-loop containing nucleotide triphosphate hydrolases"/>
    <property type="match status" value="1"/>
</dbReference>
<dbReference type="EMBL" id="JAMFLX010000022">
    <property type="protein sequence ID" value="MCL6271284.1"/>
    <property type="molecule type" value="Genomic_DNA"/>
</dbReference>
<dbReference type="PANTHER" id="PTHR32039">
    <property type="entry name" value="MAGNESIUM-CHELATASE SUBUNIT CHLI"/>
    <property type="match status" value="1"/>
</dbReference>
<dbReference type="Pfam" id="PF13541">
    <property type="entry name" value="ChlI"/>
    <property type="match status" value="1"/>
</dbReference>
<accession>A0ABT0PIS7</accession>
<dbReference type="Pfam" id="PF13335">
    <property type="entry name" value="Mg_chelatase_C"/>
    <property type="match status" value="1"/>
</dbReference>
<dbReference type="InterPro" id="IPR004482">
    <property type="entry name" value="Mg_chelat-rel"/>
</dbReference>
<evidence type="ECO:0000259" key="2">
    <source>
        <dbReference type="SMART" id="SM00382"/>
    </source>
</evidence>
<dbReference type="SUPFAM" id="SSF52540">
    <property type="entry name" value="P-loop containing nucleoside triphosphate hydrolases"/>
    <property type="match status" value="1"/>
</dbReference>
<dbReference type="PANTHER" id="PTHR32039:SF7">
    <property type="entry name" value="COMPETENCE PROTEIN COMM"/>
    <property type="match status" value="1"/>
</dbReference>
<sequence length="500" mass="54078">MSLAVIHTRARLGITAPEVLAEVHLSNGLPALNIVGMPETAVRESKDRVRSAIINAGFEFPARRITINLAPADLPKEGGRFDLAIAFGILIASRQLPPDCLDGYECMGELSLSGEIRDVPGILPAVIAASEAGRKVLIPSLSLQEAVMCSKAEAYGAGSLLAATAHLTGNQAIEPGISGSPPVLPACPPQDLASVRGHFQARRALEIAATGGHGLLMSGPPGTGKTMLARCLPGILPCLREQEALEVASIHSLCGHSIPLWKQPPWRAPHHSASSVALTGGGSHPRPGEISLAHRGVLFLDELPEFDRKSLEILRQPLESGEIHISRARYQMVFPARFQLIAAMNPCPCGFLGDKQKSCKCTPDQVQRYRRKLSGPLLDRIDMQIEVGRLPTSTLLDTDHQPSESSEAVRKRVSYTREKVLSRQGCLNAELPGNQLLNRSSLGSDEKQFLETVSTKLQLSGRGLQRLLRVSRTIADIDQQVRIQKNHLMEAVSFRQIHSA</sequence>
<evidence type="ECO:0000313" key="3">
    <source>
        <dbReference type="EMBL" id="MCL6271284.1"/>
    </source>
</evidence>
<dbReference type="Proteomes" id="UP001203338">
    <property type="component" value="Unassembled WGS sequence"/>
</dbReference>
<reference evidence="3 4" key="1">
    <citation type="submission" date="2022-05" db="EMBL/GenBank/DDBJ databases">
        <authorList>
            <person name="Park J.-S."/>
        </authorList>
    </citation>
    <scope>NUCLEOTIDE SEQUENCE [LARGE SCALE GENOMIC DNA]</scope>
    <source>
        <strain evidence="3 4">2012CJ34-2</strain>
    </source>
</reference>
<dbReference type="InterPro" id="IPR045006">
    <property type="entry name" value="CHLI-like"/>
</dbReference>
<dbReference type="NCBIfam" id="NF007365">
    <property type="entry name" value="PRK09862.1"/>
    <property type="match status" value="1"/>
</dbReference>
<dbReference type="InterPro" id="IPR020568">
    <property type="entry name" value="Ribosomal_Su5_D2-typ_SF"/>
</dbReference>
<evidence type="ECO:0000313" key="4">
    <source>
        <dbReference type="Proteomes" id="UP001203338"/>
    </source>
</evidence>
<dbReference type="SMART" id="SM00382">
    <property type="entry name" value="AAA"/>
    <property type="match status" value="1"/>
</dbReference>
<dbReference type="InterPro" id="IPR014721">
    <property type="entry name" value="Ribsml_uS5_D2-typ_fold_subgr"/>
</dbReference>
<dbReference type="NCBIfam" id="TIGR00368">
    <property type="entry name" value="YifB family Mg chelatase-like AAA ATPase"/>
    <property type="match status" value="1"/>
</dbReference>
<dbReference type="InterPro" id="IPR000523">
    <property type="entry name" value="Mg_chelatse_chII-like_cat_dom"/>
</dbReference>
<dbReference type="Pfam" id="PF01078">
    <property type="entry name" value="Mg_chelatase"/>
    <property type="match status" value="1"/>
</dbReference>